<gene>
    <name evidence="2" type="ORF">NC998_06595</name>
</gene>
<keyword evidence="1" id="KW-0812">Transmembrane</keyword>
<evidence type="ECO:0000256" key="1">
    <source>
        <dbReference type="SAM" id="Phobius"/>
    </source>
</evidence>
<organism evidence="2 3">
    <name type="scientific">Trichocoleus desertorum GB2-A4</name>
    <dbReference type="NCBI Taxonomy" id="2933944"/>
    <lineage>
        <taxon>Bacteria</taxon>
        <taxon>Bacillati</taxon>
        <taxon>Cyanobacteriota</taxon>
        <taxon>Cyanophyceae</taxon>
        <taxon>Leptolyngbyales</taxon>
        <taxon>Trichocoleusaceae</taxon>
        <taxon>Trichocoleus</taxon>
    </lineage>
</organism>
<feature type="transmembrane region" description="Helical" evidence="1">
    <location>
        <begin position="86"/>
        <end position="108"/>
    </location>
</feature>
<keyword evidence="1" id="KW-0472">Membrane</keyword>
<accession>A0ABV0J4Q3</accession>
<dbReference type="Proteomes" id="UP001464891">
    <property type="component" value="Unassembled WGS sequence"/>
</dbReference>
<dbReference type="RefSeq" id="WP_190438777.1">
    <property type="nucleotide sequence ID" value="NZ_JAMPKM010000003.1"/>
</dbReference>
<dbReference type="EMBL" id="JAMPKM010000003">
    <property type="protein sequence ID" value="MEP0816759.1"/>
    <property type="molecule type" value="Genomic_DNA"/>
</dbReference>
<sequence length="237" mass="26777">MQSDLKALKIGEGELENLSGLDVNDIFIGGIFGGTYRPSVWRDSKKLFFFCLTEVSVFVLILVFTLPVGFILTQNPAQVGGEIQQALQFFVINLSVAFILMLGWNFYLWSKQKGLASLANLLDEVDKYNEVIKAVEIIDKLAAIGHLPANLINRDEVLEALRVTRESLVCALMTEKILRQHKSFIARRHELFTNIENNLLTLRTLEVNSQASEYGRLLNEAIQIGMSVYKEVKKLQN</sequence>
<keyword evidence="1" id="KW-1133">Transmembrane helix</keyword>
<keyword evidence="3" id="KW-1185">Reference proteome</keyword>
<comment type="caution">
    <text evidence="2">The sequence shown here is derived from an EMBL/GenBank/DDBJ whole genome shotgun (WGS) entry which is preliminary data.</text>
</comment>
<evidence type="ECO:0000313" key="3">
    <source>
        <dbReference type="Proteomes" id="UP001464891"/>
    </source>
</evidence>
<reference evidence="2 3" key="1">
    <citation type="submission" date="2022-04" db="EMBL/GenBank/DDBJ databases">
        <title>Positive selection, recombination, and allopatry shape intraspecific diversity of widespread and dominant cyanobacteria.</title>
        <authorList>
            <person name="Wei J."/>
            <person name="Shu W."/>
            <person name="Hu C."/>
        </authorList>
    </citation>
    <scope>NUCLEOTIDE SEQUENCE [LARGE SCALE GENOMIC DNA]</scope>
    <source>
        <strain evidence="2 3">GB2-A4</strain>
    </source>
</reference>
<evidence type="ECO:0000313" key="2">
    <source>
        <dbReference type="EMBL" id="MEP0816759.1"/>
    </source>
</evidence>
<proteinExistence type="predicted"/>
<name>A0ABV0J4Q3_9CYAN</name>
<feature type="transmembrane region" description="Helical" evidence="1">
    <location>
        <begin position="47"/>
        <end position="66"/>
    </location>
</feature>
<protein>
    <submittedName>
        <fullName evidence="2">Uncharacterized protein</fullName>
    </submittedName>
</protein>